<evidence type="ECO:0000256" key="1">
    <source>
        <dbReference type="SAM" id="MobiDB-lite"/>
    </source>
</evidence>
<feature type="transmembrane region" description="Helical" evidence="2">
    <location>
        <begin position="417"/>
        <end position="435"/>
    </location>
</feature>
<dbReference type="EMBL" id="JACTNZ010000001">
    <property type="protein sequence ID" value="KAG5567243.1"/>
    <property type="molecule type" value="Genomic_DNA"/>
</dbReference>
<feature type="region of interest" description="Disordered" evidence="1">
    <location>
        <begin position="1"/>
        <end position="27"/>
    </location>
</feature>
<keyword evidence="2" id="KW-0812">Transmembrane</keyword>
<keyword evidence="4" id="KW-1185">Reference proteome</keyword>
<gene>
    <name evidence="3" type="ORF">RHGRI_002710</name>
</gene>
<sequence>MGRQPELGRQLEQLENQPERLGRQPELSWSTENPAVVLATIAALIALAGVKFQNASENPFHSRPATTTFIVIALLIYSFAAAQTRPIILDGKQQQILMWRIIYYYYRLLNSLVLISKVVCQACIVSLIIPYGPGWNVYVACVSTSCFGVAVWAILRNFAPSCVVRLVPCIGPTGSSGWSEKNDGVSDCGNDGRNRIAESNGSPVCGFSLVPENQSSSQQGGTSSSDAGSHSGHCKAEQSQLKHTCKHGVPSHQTDHSTQANSKTTSTSNRVSPHIIQSSPNKGTMSKAHPDPDEKPIQSPNPLKAAGELYFYISSFSAFRIDPLIVNSINIPPALRLVLLGNLLHHMAFFVKDSSKFQEINQPELLENQPERLGRQPELSWSTENPSVVLATIAALIGLAGVMFQNPSDNPFHSCPATMTLLVIALLIYGFAAAQTRPIISDEEQQQILMWHIIYYYYRLLNSLVLISKVVCQACIVSLFIPYGP</sequence>
<feature type="compositionally biased region" description="Polar residues" evidence="1">
    <location>
        <begin position="256"/>
        <end position="284"/>
    </location>
</feature>
<dbReference type="AlphaFoldDB" id="A0AAV6LSI3"/>
<feature type="transmembrane region" description="Helical" evidence="2">
    <location>
        <begin position="103"/>
        <end position="129"/>
    </location>
</feature>
<evidence type="ECO:0000256" key="2">
    <source>
        <dbReference type="SAM" id="Phobius"/>
    </source>
</evidence>
<dbReference type="Proteomes" id="UP000823749">
    <property type="component" value="Chromosome 1"/>
</dbReference>
<evidence type="ECO:0000313" key="3">
    <source>
        <dbReference type="EMBL" id="KAG5567243.1"/>
    </source>
</evidence>
<protein>
    <recommendedName>
        <fullName evidence="5">PGG domain-containing protein</fullName>
    </recommendedName>
</protein>
<dbReference type="PANTHER" id="PTHR34115">
    <property type="entry name" value="PROTEIN, PUTATIVE-RELATED"/>
    <property type="match status" value="1"/>
</dbReference>
<keyword evidence="2" id="KW-1133">Transmembrane helix</keyword>
<feature type="region of interest" description="Disordered" evidence="1">
    <location>
        <begin position="212"/>
        <end position="301"/>
    </location>
</feature>
<evidence type="ECO:0008006" key="5">
    <source>
        <dbReference type="Google" id="ProtNLM"/>
    </source>
</evidence>
<feature type="transmembrane region" description="Helical" evidence="2">
    <location>
        <begin position="33"/>
        <end position="52"/>
    </location>
</feature>
<evidence type="ECO:0000313" key="4">
    <source>
        <dbReference type="Proteomes" id="UP000823749"/>
    </source>
</evidence>
<accession>A0AAV6LSI3</accession>
<organism evidence="3 4">
    <name type="scientific">Rhododendron griersonianum</name>
    <dbReference type="NCBI Taxonomy" id="479676"/>
    <lineage>
        <taxon>Eukaryota</taxon>
        <taxon>Viridiplantae</taxon>
        <taxon>Streptophyta</taxon>
        <taxon>Embryophyta</taxon>
        <taxon>Tracheophyta</taxon>
        <taxon>Spermatophyta</taxon>
        <taxon>Magnoliopsida</taxon>
        <taxon>eudicotyledons</taxon>
        <taxon>Gunneridae</taxon>
        <taxon>Pentapetalae</taxon>
        <taxon>asterids</taxon>
        <taxon>Ericales</taxon>
        <taxon>Ericaceae</taxon>
        <taxon>Ericoideae</taxon>
        <taxon>Rhodoreae</taxon>
        <taxon>Rhododendron</taxon>
    </lineage>
</organism>
<feature type="transmembrane region" description="Helical" evidence="2">
    <location>
        <begin position="135"/>
        <end position="155"/>
    </location>
</feature>
<comment type="caution">
    <text evidence="3">The sequence shown here is derived from an EMBL/GenBank/DDBJ whole genome shotgun (WGS) entry which is preliminary data.</text>
</comment>
<name>A0AAV6LSI3_9ERIC</name>
<feature type="transmembrane region" description="Helical" evidence="2">
    <location>
        <begin position="388"/>
        <end position="405"/>
    </location>
</feature>
<dbReference type="InterPro" id="IPR053258">
    <property type="entry name" value="Ca-permeable_cation_channel"/>
</dbReference>
<reference evidence="3" key="1">
    <citation type="submission" date="2020-08" db="EMBL/GenBank/DDBJ databases">
        <title>Plant Genome Project.</title>
        <authorList>
            <person name="Zhang R.-G."/>
        </authorList>
    </citation>
    <scope>NUCLEOTIDE SEQUENCE</scope>
    <source>
        <strain evidence="3">WSP0</strain>
        <tissue evidence="3">Leaf</tissue>
    </source>
</reference>
<dbReference type="PANTHER" id="PTHR34115:SF5">
    <property type="entry name" value="PROTEIN, PUTATIVE-RELATED"/>
    <property type="match status" value="1"/>
</dbReference>
<keyword evidence="2" id="KW-0472">Membrane</keyword>
<proteinExistence type="predicted"/>
<feature type="transmembrane region" description="Helical" evidence="2">
    <location>
        <begin position="64"/>
        <end position="82"/>
    </location>
</feature>
<feature type="transmembrane region" description="Helical" evidence="2">
    <location>
        <begin position="456"/>
        <end position="481"/>
    </location>
</feature>
<feature type="compositionally biased region" description="Low complexity" evidence="1">
    <location>
        <begin position="214"/>
        <end position="229"/>
    </location>
</feature>